<dbReference type="GO" id="GO:0016757">
    <property type="term" value="F:glycosyltransferase activity"/>
    <property type="evidence" value="ECO:0007669"/>
    <property type="project" value="UniProtKB-KW"/>
</dbReference>
<feature type="transmembrane region" description="Helical" evidence="6">
    <location>
        <begin position="35"/>
        <end position="54"/>
    </location>
</feature>
<evidence type="ECO:0000256" key="3">
    <source>
        <dbReference type="ARBA" id="ARBA00022679"/>
    </source>
</evidence>
<dbReference type="InterPro" id="IPR003406">
    <property type="entry name" value="Glyco_trans_14"/>
</dbReference>
<dbReference type="InterPro" id="IPR044174">
    <property type="entry name" value="BC10-like"/>
</dbReference>
<evidence type="ECO:0000256" key="4">
    <source>
        <dbReference type="ARBA" id="ARBA00023136"/>
    </source>
</evidence>
<keyword evidence="2" id="KW-0328">Glycosyltransferase</keyword>
<dbReference type="OrthoDB" id="191334at2759"/>
<keyword evidence="6" id="KW-0812">Transmembrane</keyword>
<proteinExistence type="predicted"/>
<dbReference type="AlphaFoldDB" id="R0HAT5"/>
<keyword evidence="6" id="KW-1133">Transmembrane helix</keyword>
<dbReference type="GO" id="GO:0016020">
    <property type="term" value="C:membrane"/>
    <property type="evidence" value="ECO:0007669"/>
    <property type="project" value="UniProtKB-SubCell"/>
</dbReference>
<keyword evidence="5" id="KW-0325">Glycoprotein</keyword>
<accession>R0HAT5</accession>
<dbReference type="KEGG" id="crb:17882844"/>
<keyword evidence="4 6" id="KW-0472">Membrane</keyword>
<dbReference type="EMBL" id="KB870810">
    <property type="protein sequence ID" value="EOA20743.1"/>
    <property type="molecule type" value="Genomic_DNA"/>
</dbReference>
<protein>
    <submittedName>
        <fullName evidence="7">Uncharacterized protein</fullName>
    </submittedName>
</protein>
<evidence type="ECO:0000313" key="8">
    <source>
        <dbReference type="Proteomes" id="UP000029121"/>
    </source>
</evidence>
<gene>
    <name evidence="7" type="ORF">CARUB_v10001069mg</name>
</gene>
<evidence type="ECO:0000256" key="2">
    <source>
        <dbReference type="ARBA" id="ARBA00022676"/>
    </source>
</evidence>
<keyword evidence="8" id="KW-1185">Reference proteome</keyword>
<reference evidence="8" key="1">
    <citation type="journal article" date="2013" name="Nat. Genet.">
        <title>The Capsella rubella genome and the genomic consequences of rapid mating system evolution.</title>
        <authorList>
            <person name="Slotte T."/>
            <person name="Hazzouri K.M."/>
            <person name="Agren J.A."/>
            <person name="Koenig D."/>
            <person name="Maumus F."/>
            <person name="Guo Y.L."/>
            <person name="Steige K."/>
            <person name="Platts A.E."/>
            <person name="Escobar J.S."/>
            <person name="Newman L.K."/>
            <person name="Wang W."/>
            <person name="Mandakova T."/>
            <person name="Vello E."/>
            <person name="Smith L.M."/>
            <person name="Henz S.R."/>
            <person name="Steffen J."/>
            <person name="Takuno S."/>
            <person name="Brandvain Y."/>
            <person name="Coop G."/>
            <person name="Andolfatto P."/>
            <person name="Hu T.T."/>
            <person name="Blanchette M."/>
            <person name="Clark R.M."/>
            <person name="Quesneville H."/>
            <person name="Nordborg M."/>
            <person name="Gaut B.S."/>
            <person name="Lysak M.A."/>
            <person name="Jenkins J."/>
            <person name="Grimwood J."/>
            <person name="Chapman J."/>
            <person name="Prochnik S."/>
            <person name="Shu S."/>
            <person name="Rokhsar D."/>
            <person name="Schmutz J."/>
            <person name="Weigel D."/>
            <person name="Wright S.I."/>
        </authorList>
    </citation>
    <scope>NUCLEOTIDE SEQUENCE [LARGE SCALE GENOMIC DNA]</scope>
    <source>
        <strain evidence="8">cv. Monte Gargano</strain>
    </source>
</reference>
<comment type="subcellular location">
    <subcellularLocation>
        <location evidence="1">Membrane</location>
        <topology evidence="1">Single-pass type II membrane protein</topology>
    </subcellularLocation>
</comment>
<evidence type="ECO:0000256" key="1">
    <source>
        <dbReference type="ARBA" id="ARBA00004606"/>
    </source>
</evidence>
<dbReference type="Proteomes" id="UP000029121">
    <property type="component" value="Unassembled WGS sequence"/>
</dbReference>
<evidence type="ECO:0000256" key="5">
    <source>
        <dbReference type="ARBA" id="ARBA00023180"/>
    </source>
</evidence>
<organism evidence="7 8">
    <name type="scientific">Capsella rubella</name>
    <dbReference type="NCBI Taxonomy" id="81985"/>
    <lineage>
        <taxon>Eukaryota</taxon>
        <taxon>Viridiplantae</taxon>
        <taxon>Streptophyta</taxon>
        <taxon>Embryophyta</taxon>
        <taxon>Tracheophyta</taxon>
        <taxon>Spermatophyta</taxon>
        <taxon>Magnoliopsida</taxon>
        <taxon>eudicotyledons</taxon>
        <taxon>Gunneridae</taxon>
        <taxon>Pentapetalae</taxon>
        <taxon>rosids</taxon>
        <taxon>malvids</taxon>
        <taxon>Brassicales</taxon>
        <taxon>Brassicaceae</taxon>
        <taxon>Camelineae</taxon>
        <taxon>Capsella</taxon>
    </lineage>
</organism>
<evidence type="ECO:0000313" key="7">
    <source>
        <dbReference type="EMBL" id="EOA20743.1"/>
    </source>
</evidence>
<dbReference type="PANTHER" id="PTHR31042">
    <property type="entry name" value="CORE-2/I-BRANCHING BETA-1,6-N-ACETYLGLUCOSAMINYLTRANSFERASE FAMILY PROTEIN-RELATED"/>
    <property type="match status" value="1"/>
</dbReference>
<keyword evidence="3" id="KW-0808">Transferase</keyword>
<sequence>MGISDHKSKKEEEQCCYYPMISKPLRSILLQKGNFFLSSLFFVVGFSVGLFLCLQLKAFHMSTTNTQRQPLWSTLLFNHTTTMDIIQELPLRALQHNMTDQELFTKVSSLSSPPSSLSSSASTSWFGRRHDNDRKMVVKVAFMFMTGGRLPLAGLWEKFFEGHEGFYSIYVHTNPSFQDSFPETSVFYSRKIPSQPVYWGTSSMVDAEKRLLANALLDESNQRFVLLSDSCIPLYNFTTIYDYLTGTNLSFIGSFDDPRKSGRGRYNPKMYPQINITHWRKGSQWFETTRELALPIILDTFYYKIFDQHCKPPCYMDEHYIPTLVHMLHGEMSSNRTLTWVDWSKAGPHPGRFIWPDITDEFLNRIRFTDECVYYGRGGENITTSKCFLFARKFTAETLEPLLRISPLVLGFGP</sequence>
<name>R0HAT5_9BRAS</name>
<evidence type="ECO:0000256" key="6">
    <source>
        <dbReference type="SAM" id="Phobius"/>
    </source>
</evidence>
<dbReference type="eggNOG" id="ENOG502QURV">
    <property type="taxonomic scope" value="Eukaryota"/>
</dbReference>
<dbReference type="STRING" id="81985.R0HAT5"/>
<dbReference type="PANTHER" id="PTHR31042:SF77">
    <property type="entry name" value="GLYCOSYLTRANSFERASE"/>
    <property type="match status" value="1"/>
</dbReference>
<dbReference type="Pfam" id="PF02485">
    <property type="entry name" value="Branch"/>
    <property type="match status" value="1"/>
</dbReference>